<protein>
    <submittedName>
        <fullName evidence="2">Uncharacterized protein</fullName>
    </submittedName>
</protein>
<sequence>MNVASVISNIRKGGPVYTVYKIVKGVFDDRSHADELYCELIPLLHDYLMQGRRFNDPQIQHIVNILRELPADGARRRNFEKRYLQDEYGLRDLPTDPRKIPYGFWH</sequence>
<evidence type="ECO:0000313" key="1">
    <source>
        <dbReference type="EMBL" id="MDW6005267.1"/>
    </source>
</evidence>
<proteinExistence type="predicted"/>
<dbReference type="Proteomes" id="UP000196125">
    <property type="component" value="Unassembled WGS sequence"/>
</dbReference>
<organism evidence="2 3">
    <name type="scientific">Vibrio mangrovi</name>
    <dbReference type="NCBI Taxonomy" id="474394"/>
    <lineage>
        <taxon>Bacteria</taxon>
        <taxon>Pseudomonadati</taxon>
        <taxon>Pseudomonadota</taxon>
        <taxon>Gammaproteobacteria</taxon>
        <taxon>Vibrionales</taxon>
        <taxon>Vibrionaceae</taxon>
        <taxon>Vibrio</taxon>
    </lineage>
</organism>
<name>A0A1Y6J2G9_9VIBR</name>
<keyword evidence="4" id="KW-1185">Reference proteome</keyword>
<dbReference type="EMBL" id="FXXI01000014">
    <property type="protein sequence ID" value="SMS02892.1"/>
    <property type="molecule type" value="Genomic_DNA"/>
</dbReference>
<accession>A0A1Y6J2G9</accession>
<evidence type="ECO:0000313" key="2">
    <source>
        <dbReference type="EMBL" id="SMS02892.1"/>
    </source>
</evidence>
<dbReference type="EMBL" id="JAWRCO010000002">
    <property type="protein sequence ID" value="MDW6005267.1"/>
    <property type="molecule type" value="Genomic_DNA"/>
</dbReference>
<reference evidence="1 4" key="2">
    <citation type="submission" date="2023-11" db="EMBL/GenBank/DDBJ databases">
        <title>Plant-associative lifestyle of Vibrio porteresiae and its evolutionary dynamics.</title>
        <authorList>
            <person name="Rameshkumar N."/>
            <person name="Kirti K."/>
        </authorList>
    </citation>
    <scope>NUCLEOTIDE SEQUENCE [LARGE SCALE GENOMIC DNA]</scope>
    <source>
        <strain evidence="1 4">MSSRF38</strain>
    </source>
</reference>
<evidence type="ECO:0000313" key="4">
    <source>
        <dbReference type="Proteomes" id="UP001283366"/>
    </source>
</evidence>
<gene>
    <name evidence="1" type="ORF">SBX37_20580</name>
    <name evidence="2" type="ORF">VIM7927_04241</name>
</gene>
<evidence type="ECO:0000313" key="3">
    <source>
        <dbReference type="Proteomes" id="UP000196125"/>
    </source>
</evidence>
<dbReference type="AlphaFoldDB" id="A0A1Y6J2G9"/>
<dbReference type="OrthoDB" id="6295341at2"/>
<dbReference type="RefSeq" id="WP_143693318.1">
    <property type="nucleotide sequence ID" value="NZ_AP024884.1"/>
</dbReference>
<reference evidence="2 3" key="1">
    <citation type="submission" date="2017-05" db="EMBL/GenBank/DDBJ databases">
        <authorList>
            <person name="Song R."/>
            <person name="Chenine A.L."/>
            <person name="Ruprecht R.M."/>
        </authorList>
    </citation>
    <scope>NUCLEOTIDE SEQUENCE [LARGE SCALE GENOMIC DNA]</scope>
    <source>
        <strain evidence="2 3">CECT 7927</strain>
    </source>
</reference>
<dbReference type="Proteomes" id="UP001283366">
    <property type="component" value="Unassembled WGS sequence"/>
</dbReference>